<dbReference type="EMBL" id="CAEQ01001032">
    <property type="protein sequence ID" value="CCD13137.1"/>
    <property type="molecule type" value="Genomic_DNA"/>
</dbReference>
<dbReference type="InterPro" id="IPR006518">
    <property type="entry name" value="Trypano_RHS"/>
</dbReference>
<proteinExistence type="predicted"/>
<gene>
    <name evidence="1" type="ORF">TCIL3000_0_39170</name>
</gene>
<organism evidence="1 2">
    <name type="scientific">Trypanosoma congolense (strain IL3000)</name>
    <dbReference type="NCBI Taxonomy" id="1068625"/>
    <lineage>
        <taxon>Eukaryota</taxon>
        <taxon>Discoba</taxon>
        <taxon>Euglenozoa</taxon>
        <taxon>Kinetoplastea</taxon>
        <taxon>Metakinetoplastina</taxon>
        <taxon>Trypanosomatida</taxon>
        <taxon>Trypanosomatidae</taxon>
        <taxon>Trypanosoma</taxon>
        <taxon>Nannomonas</taxon>
    </lineage>
</organism>
<sequence>MQRGRVPTLLSEFASDGPKRELVTDCTYKPLIPNFPLVDGSFVVEGVGPNTIVLLQVTKAKEHHTKRTTVRKFRQCMGKAFECREKVEKACSWEIMNVQHVDSGSIKKRQNCSSSGDGANDTDLALWGRTNQYHVTLNRDIANKFMGYKDDTFEPITNDSR</sequence>
<dbReference type="AlphaFoldDB" id="F9W7H1"/>
<reference evidence="1 2" key="2">
    <citation type="journal article" date="2012" name="Proc. Natl. Acad. Sci. U.S.A.">
        <title>Antigenic diversity is generated by distinct evolutionary mechanisms in African trypanosome species.</title>
        <authorList>
            <person name="Jackson A.P."/>
            <person name="Berry A."/>
            <person name="Aslett M."/>
            <person name="Allison H.C."/>
            <person name="Burton P."/>
            <person name="Vavrova-Anderson J."/>
            <person name="Brown R."/>
            <person name="Browne H."/>
            <person name="Corton N."/>
            <person name="Hauser H."/>
            <person name="Gamble J."/>
            <person name="Gilderthorp R."/>
            <person name="Marcello L."/>
            <person name="McQuillan J."/>
            <person name="Otto T.D."/>
            <person name="Quail M.A."/>
            <person name="Sanders M.J."/>
            <person name="van Tonder A."/>
            <person name="Ginger M.L."/>
            <person name="Field M.C."/>
            <person name="Barry J.D."/>
            <person name="Hertz-Fowler C."/>
            <person name="Berriman M."/>
        </authorList>
    </citation>
    <scope>NUCLEOTIDE SEQUENCE [LARGE SCALE GENOMIC DNA]</scope>
    <source>
        <strain evidence="1 2">IL3000</strain>
    </source>
</reference>
<dbReference type="NCBIfam" id="TIGR01631">
    <property type="entry name" value="Trypano_RHS"/>
    <property type="match status" value="1"/>
</dbReference>
<accession>F9W7H1</accession>
<protein>
    <submittedName>
        <fullName evidence="1">WGS project CAEQ00000000 data, annotated contig 1611</fullName>
    </submittedName>
</protein>
<dbReference type="VEuPathDB" id="TriTrypDB:TcIL3000_0_39170"/>
<reference evidence="2" key="1">
    <citation type="submission" date="2011-07" db="EMBL/GenBank/DDBJ databases">
        <title>Divergent evolution of antigenic variation in African trypanosomes.</title>
        <authorList>
            <person name="Jackson A.P."/>
            <person name="Berry A."/>
            <person name="Allison H.C."/>
            <person name="Burton P."/>
            <person name="Anderson J."/>
            <person name="Aslett M."/>
            <person name="Brown R."/>
            <person name="Corton N."/>
            <person name="Harris D."/>
            <person name="Hauser H."/>
            <person name="Gamble J."/>
            <person name="Gilderthorp R."/>
            <person name="McQuillan J."/>
            <person name="Quail M.A."/>
            <person name="Sanders M."/>
            <person name="Van Tonder A."/>
            <person name="Ginger M.L."/>
            <person name="Donelson J.E."/>
            <person name="Field M.C."/>
            <person name="Barry J.D."/>
            <person name="Berriman M."/>
            <person name="Hertz-Fowler C."/>
        </authorList>
    </citation>
    <scope>NUCLEOTIDE SEQUENCE [LARGE SCALE GENOMIC DNA]</scope>
    <source>
        <strain evidence="2">IL3000</strain>
    </source>
</reference>
<dbReference type="Proteomes" id="UP000000702">
    <property type="component" value="Unassembled WGS sequence"/>
</dbReference>
<comment type="caution">
    <text evidence="1">The sequence shown here is derived from an EMBL/GenBank/DDBJ whole genome shotgun (WGS) entry which is preliminary data.</text>
</comment>
<name>F9W7H1_TRYCI</name>
<keyword evidence="2" id="KW-1185">Reference proteome</keyword>
<evidence type="ECO:0000313" key="2">
    <source>
        <dbReference type="Proteomes" id="UP000000702"/>
    </source>
</evidence>
<evidence type="ECO:0000313" key="1">
    <source>
        <dbReference type="EMBL" id="CCD13137.1"/>
    </source>
</evidence>